<evidence type="ECO:0000313" key="1">
    <source>
        <dbReference type="EMBL" id="ADM10990.1"/>
    </source>
</evidence>
<keyword evidence="2" id="KW-1185">Reference proteome</keyword>
<dbReference type="VEuPathDB" id="MicrosporidiaDB:Eint_011280"/>
<reference evidence="1 2" key="1">
    <citation type="journal article" date="2010" name="Nat. Commun.">
        <title>The complete sequence of the smallest known nuclear genome from the microsporidian Encephalitozoon intestinalis.</title>
        <authorList>
            <person name="Corradi N."/>
            <person name="Pombert J.-F."/>
            <person name="Farinelli L."/>
            <person name="Didier E.S."/>
            <person name="Keeling P.J."/>
        </authorList>
    </citation>
    <scope>NUCLEOTIDE SEQUENCE [LARGE SCALE GENOMIC DNA]</scope>
    <source>
        <strain evidence="1 2">ATCC 50506</strain>
    </source>
</reference>
<protein>
    <submittedName>
        <fullName evidence="1">Uncharacterized protein</fullName>
    </submittedName>
</protein>
<dbReference type="AlphaFoldDB" id="E0S5K5"/>
<dbReference type="EMBL" id="CP001942">
    <property type="protein sequence ID" value="ADM10990.1"/>
    <property type="molecule type" value="Genomic_DNA"/>
</dbReference>
<dbReference type="HOGENOM" id="CLU_758696_0_0_1"/>
<dbReference type="KEGG" id="ein:Eint_011280"/>
<dbReference type="RefSeq" id="XP_003072350.1">
    <property type="nucleotide sequence ID" value="XM_003072304.1"/>
</dbReference>
<dbReference type="Proteomes" id="UP000002313">
    <property type="component" value="Chromosome I"/>
</dbReference>
<evidence type="ECO:0000313" key="2">
    <source>
        <dbReference type="Proteomes" id="UP000002313"/>
    </source>
</evidence>
<proteinExistence type="predicted"/>
<name>E0S5K5_ENCIT</name>
<accession>E0S5K5</accession>
<gene>
    <name evidence="1" type="ORF">Eint_011280</name>
</gene>
<sequence>MSVLKLFLNALVAGISRDEAGRDKRSHDDPGNGQISIPINLNREILYESFISVDSMVFIFEMNQFTEESLEEFIKKTVFTAEELLLENPSVFDKFNNYLEEVDGVEKKLKDALELRNKYFANDRSLIGRNLSAKKYKSLHSRTNGHLPRLYYENKDKEYLQMMKRLISAKYEEDGMYKAINREMAEFYGERTEIPKSFVLDSRVSLSIGGSIFSPGILADLFRRLSVPNVSEMINRTVPRLLAPVEDLVSKIHLKTSTEKRSQVLDFLYSCLERKDSPFKEKIDRAFEERTKILEIYLKGDPKARQKLQILDKLQEDEISKLIFVFRNIEDDDLSLRIDKPVVKTYIDLLENNQKSTKELLYSMFME</sequence>
<organism evidence="1 2">
    <name type="scientific">Encephalitozoon intestinalis (strain ATCC 50506)</name>
    <name type="common">Microsporidian parasite</name>
    <name type="synonym">Septata intestinalis</name>
    <dbReference type="NCBI Taxonomy" id="876142"/>
    <lineage>
        <taxon>Eukaryota</taxon>
        <taxon>Fungi</taxon>
        <taxon>Fungi incertae sedis</taxon>
        <taxon>Microsporidia</taxon>
        <taxon>Unikaryonidae</taxon>
        <taxon>Encephalitozoon</taxon>
    </lineage>
</organism>
<dbReference type="GeneID" id="9698582"/>
<reference evidence="1 2" key="2">
    <citation type="journal article" date="2012" name="Proc. Natl. Acad. Sci. U.S.A.">
        <title>Gain and loss of multiple functionally related, horizontally transferred genes in the reduced genomes of two microsporidian parasites.</title>
        <authorList>
            <person name="Pombert J.-F."/>
            <person name="Selman M."/>
            <person name="Burki F."/>
            <person name="Bardell F.T."/>
            <person name="Farinelli L."/>
            <person name="Solter L.F."/>
            <person name="Whitman D.W."/>
            <person name="Weiss L.M."/>
            <person name="Corradi N."/>
            <person name="Keeling P.J."/>
        </authorList>
    </citation>
    <scope>NUCLEOTIDE SEQUENCE [LARGE SCALE GENOMIC DNA]</scope>
    <source>
        <strain evidence="1 2">ATCC 50506</strain>
    </source>
</reference>
<dbReference type="OrthoDB" id="2194817at2759"/>